<feature type="compositionally biased region" description="Polar residues" evidence="1">
    <location>
        <begin position="63"/>
        <end position="74"/>
    </location>
</feature>
<keyword evidence="4" id="KW-1185">Reference proteome</keyword>
<sequence length="970" mass="108764">MSKGCRFHRIAQQTTVRDNPIISILIDDVKPQIQDTGPISPNLTPHEINELWDDVRANTGSIQQATEESTQGSNREGIRSGTFTQKVRTNERDSEFAATNLKDIYAVVRGDAQFTEDDLENLDRYLPSKIVESTRDHAQDCIRRGDTEGACEALEIALKDLHEKLQEQKHADTDPWKVSVAEILIDQGRRQEARAVLSRVSDITRSDRIASARRLGVNSCSAADDEYAKLMDTTQVEAKLDIYCRAEDWDKVREVSNELQEIEPTYFDLNKPMERFNQVRRIFHAGMLQEARYKKAANNNDRNPHLAQALKIYNHGCYASKVYNEFFDSNEGVVSGFDHSDCANIFFSAARICQVFDSIRYPIAPQWFSRKGPPLDCLNWRDQALCFLEKGRARALLDSINRGCVVDNVRRRLIRKSVILVTETARKAIKKRGSAVSSAPSSRASSVSTSVPVSQLSALKTLNFKRRSHNRERSDSVTQSEGSVSCETFVSSLTLQTSDFSDLAISSIPPSPAVAATPILTKADYFHLKVRTNWRRCLLSVLTQGQVGTPKTVDELRANIPADAVVVEFALASRAPCGIMVIVATTEAVETVEWKETNTEEIRKCIGALRASMETSDDGLEQTRQGDPPHRAAVRPSAPERRQSTVYQDRLDGLLRRFVVDPVKPFLEGKRSLIIVPSGDLAHVPWRMFFDLPITVVPSLEIWVRLRTQADIRSPRKPELLAVSTAPEDPDKKKQRLPALRSIPFSRVEALYLAKSHDGVPFLADDQDQRALEASANYIDILHICAHSSFDPDSPMSSALELFKDPLTIRDWHKLSIKAELVVFSSCLSGYSKAYDSGSTIGFAHTLLSTGTKAFIGSLWKVNDRATLLLMTMFYEELRKPSPPADALYEAQKRMQDLTEADLRGVVARLERTLLQGGKTSKYVVNVRSYIRALKETEVSEMRKPQYWAAFVLTGYGSKNLYPSGTENAL</sequence>
<feature type="region of interest" description="Disordered" evidence="1">
    <location>
        <begin position="63"/>
        <end position="86"/>
    </location>
</feature>
<dbReference type="EMBL" id="JAPEVA010000014">
    <property type="protein sequence ID" value="KAJ4408795.1"/>
    <property type="molecule type" value="Genomic_DNA"/>
</dbReference>
<dbReference type="AlphaFoldDB" id="A0A9W9D9J2"/>
<dbReference type="OrthoDB" id="5040840at2759"/>
<evidence type="ECO:0000313" key="4">
    <source>
        <dbReference type="Proteomes" id="UP001140510"/>
    </source>
</evidence>
<dbReference type="Proteomes" id="UP001140510">
    <property type="component" value="Unassembled WGS sequence"/>
</dbReference>
<name>A0A9W9D9J2_9PLEO</name>
<proteinExistence type="predicted"/>
<evidence type="ECO:0000256" key="1">
    <source>
        <dbReference type="SAM" id="MobiDB-lite"/>
    </source>
</evidence>
<dbReference type="Pfam" id="PF12770">
    <property type="entry name" value="CHAT"/>
    <property type="match status" value="1"/>
</dbReference>
<evidence type="ECO:0000313" key="3">
    <source>
        <dbReference type="EMBL" id="KAJ4408795.1"/>
    </source>
</evidence>
<dbReference type="InterPro" id="IPR024983">
    <property type="entry name" value="CHAT_dom"/>
</dbReference>
<accession>A0A9W9D9J2</accession>
<comment type="caution">
    <text evidence="3">The sequence shown here is derived from an EMBL/GenBank/DDBJ whole genome shotgun (WGS) entry which is preliminary data.</text>
</comment>
<feature type="domain" description="CHAT" evidence="2">
    <location>
        <begin position="655"/>
        <end position="955"/>
    </location>
</feature>
<protein>
    <recommendedName>
        <fullName evidence="2">CHAT domain-containing protein</fullName>
    </recommendedName>
</protein>
<feature type="region of interest" description="Disordered" evidence="1">
    <location>
        <begin position="613"/>
        <end position="643"/>
    </location>
</feature>
<reference evidence="3" key="1">
    <citation type="submission" date="2022-10" db="EMBL/GenBank/DDBJ databases">
        <title>Tapping the CABI collections for fungal endophytes: first genome assemblies for Collariella, Neodidymelliopsis, Ascochyta clinopodiicola, Didymella pomorum, Didymosphaeria variabile, Neocosmospora piperis and Neocucurbitaria cava.</title>
        <authorList>
            <person name="Hill R."/>
        </authorList>
    </citation>
    <scope>NUCLEOTIDE SEQUENCE</scope>
    <source>
        <strain evidence="3">IMI 355091</strain>
    </source>
</reference>
<organism evidence="3 4">
    <name type="scientific">Didymella pomorum</name>
    <dbReference type="NCBI Taxonomy" id="749634"/>
    <lineage>
        <taxon>Eukaryota</taxon>
        <taxon>Fungi</taxon>
        <taxon>Dikarya</taxon>
        <taxon>Ascomycota</taxon>
        <taxon>Pezizomycotina</taxon>
        <taxon>Dothideomycetes</taxon>
        <taxon>Pleosporomycetidae</taxon>
        <taxon>Pleosporales</taxon>
        <taxon>Pleosporineae</taxon>
        <taxon>Didymellaceae</taxon>
        <taxon>Didymella</taxon>
    </lineage>
</organism>
<gene>
    <name evidence="3" type="ORF">N0V91_003051</name>
</gene>
<evidence type="ECO:0000259" key="2">
    <source>
        <dbReference type="Pfam" id="PF12770"/>
    </source>
</evidence>